<dbReference type="InterPro" id="IPR021133">
    <property type="entry name" value="HEAT_type_2"/>
</dbReference>
<feature type="repeat" description="HEAT" evidence="2">
    <location>
        <begin position="686"/>
        <end position="725"/>
    </location>
</feature>
<proteinExistence type="predicted"/>
<dbReference type="InterPro" id="IPR016024">
    <property type="entry name" value="ARM-type_fold"/>
</dbReference>
<feature type="region of interest" description="Disordered" evidence="3">
    <location>
        <begin position="154"/>
        <end position="193"/>
    </location>
</feature>
<feature type="compositionally biased region" description="Polar residues" evidence="3">
    <location>
        <begin position="44"/>
        <end position="55"/>
    </location>
</feature>
<comment type="caution">
    <text evidence="4">The sequence shown here is derived from an EMBL/GenBank/DDBJ whole genome shotgun (WGS) entry which is preliminary data.</text>
</comment>
<dbReference type="InterPro" id="IPR051023">
    <property type="entry name" value="PP2A_Regulatory_Subunit_A"/>
</dbReference>
<feature type="region of interest" description="Disordered" evidence="3">
    <location>
        <begin position="44"/>
        <end position="74"/>
    </location>
</feature>
<feature type="compositionally biased region" description="Low complexity" evidence="3">
    <location>
        <begin position="169"/>
        <end position="182"/>
    </location>
</feature>
<feature type="region of interest" description="Disordered" evidence="3">
    <location>
        <begin position="292"/>
        <end position="346"/>
    </location>
</feature>
<dbReference type="GO" id="GO:0019888">
    <property type="term" value="F:protein phosphatase regulator activity"/>
    <property type="evidence" value="ECO:0007669"/>
    <property type="project" value="TreeGrafter"/>
</dbReference>
<evidence type="ECO:0000313" key="5">
    <source>
        <dbReference type="Proteomes" id="UP000765509"/>
    </source>
</evidence>
<dbReference type="OrthoDB" id="340346at2759"/>
<dbReference type="GO" id="GO:0000159">
    <property type="term" value="C:protein phosphatase type 2A complex"/>
    <property type="evidence" value="ECO:0007669"/>
    <property type="project" value="TreeGrafter"/>
</dbReference>
<organism evidence="4 5">
    <name type="scientific">Austropuccinia psidii MF-1</name>
    <dbReference type="NCBI Taxonomy" id="1389203"/>
    <lineage>
        <taxon>Eukaryota</taxon>
        <taxon>Fungi</taxon>
        <taxon>Dikarya</taxon>
        <taxon>Basidiomycota</taxon>
        <taxon>Pucciniomycotina</taxon>
        <taxon>Pucciniomycetes</taxon>
        <taxon>Pucciniales</taxon>
        <taxon>Sphaerophragmiaceae</taxon>
        <taxon>Austropuccinia</taxon>
    </lineage>
</organism>
<gene>
    <name evidence="4" type="ORF">O181_034019</name>
</gene>
<evidence type="ECO:0000256" key="2">
    <source>
        <dbReference type="PROSITE-ProRule" id="PRU00103"/>
    </source>
</evidence>
<feature type="compositionally biased region" description="Polar residues" evidence="3">
    <location>
        <begin position="442"/>
        <end position="458"/>
    </location>
</feature>
<feature type="region of interest" description="Disordered" evidence="3">
    <location>
        <begin position="442"/>
        <end position="470"/>
    </location>
</feature>
<dbReference type="SUPFAM" id="SSF48371">
    <property type="entry name" value="ARM repeat"/>
    <property type="match status" value="1"/>
</dbReference>
<dbReference type="EMBL" id="AVOT02012509">
    <property type="protein sequence ID" value="MBW0494304.1"/>
    <property type="molecule type" value="Genomic_DNA"/>
</dbReference>
<reference evidence="4" key="1">
    <citation type="submission" date="2021-03" db="EMBL/GenBank/DDBJ databases">
        <title>Draft genome sequence of rust myrtle Austropuccinia psidii MF-1, a brazilian biotype.</title>
        <authorList>
            <person name="Quecine M.C."/>
            <person name="Pachon D.M.R."/>
            <person name="Bonatelli M.L."/>
            <person name="Correr F.H."/>
            <person name="Franceschini L.M."/>
            <person name="Leite T.F."/>
            <person name="Margarido G.R.A."/>
            <person name="Almeida C.A."/>
            <person name="Ferrarezi J.A."/>
            <person name="Labate C.A."/>
        </authorList>
    </citation>
    <scope>NUCLEOTIDE SEQUENCE</scope>
    <source>
        <strain evidence="4">MF-1</strain>
    </source>
</reference>
<keyword evidence="1" id="KW-0677">Repeat</keyword>
<feature type="compositionally biased region" description="Pro residues" evidence="3">
    <location>
        <begin position="234"/>
        <end position="243"/>
    </location>
</feature>
<feature type="compositionally biased region" description="Low complexity" evidence="3">
    <location>
        <begin position="313"/>
        <end position="326"/>
    </location>
</feature>
<accession>A0A9Q3H939</accession>
<protein>
    <submittedName>
        <fullName evidence="4">Uncharacterized protein</fullName>
    </submittedName>
</protein>
<feature type="region of interest" description="Disordered" evidence="3">
    <location>
        <begin position="1267"/>
        <end position="1288"/>
    </location>
</feature>
<sequence>MVFSRNLKESSVNSIEKVNQNHFNHRQHRRKSSVSITSINTDSIQNNHSNLQTNPNSIQATSSTSTSTSSNLSKNKFLNQNQNQNHNLSNQSIENHLYRHHNHHHHFSNLNSSLNLTHSQIQFNNSFNPSNSISQSTLNQLQSFHQSINQLNSSSSSHLEFNQDHHLPSSNSMSNSNLIDSSPHNSFQNSNPISSSTSSISLSLSRKFIPPPLELIPKSSSFSPFSNSTSSLLSPPPSLPPPSSSLSKENWSSINLPNKPIIEVLNHQDLIQSNEEDSIIEDEERKAKEWFKSTSSLNSSPNFDENFLNKNETSSNHILSSSTTSTPNSNDKLNPIHNDHNQESEVQDVDNVVEQDLGLTIMEKIFLFAKSESTYHRVIVSQRLPELLEEVDIAEAVEYVLPLLNGLANDDEAVREALGPSLCNIMWYYFSRCPLAEFSNSITDQPHHQNPSTSSTDPPKSCPTDHPRKRPQITLGSFASPMLSLLTDINRSINSFARYGLLTFLCRLTESPMPNWSDELLMISTESFLPIESSGIQDGKLYEEYIFDQPLRERIASELFSLIISSLCPPKSITTHTHPILRDSSGSDEWHTVPLMNEETEVEKRNVEIDSLESTANGLSAKILIDESPRKDNAMIDKSHHSNPNLKIMDGPDFSNQHLDQQIGLILIESVVQAGCFKSDYIRTNLLPQVMQVKSNQDSQIIRQQAASALTTIMNSLPSTLSPQTTSHSTRLNKLLDQHSERSLIDCFSQFSFDSDPEVRKQICLGLPALLKLLENHPRPQLSLEFLEHFARDDNRQVRMVACQILGELIYIFHLEKSKVPDRFLLYFLNGFTSEEPEGIGSWMGSQFKPFCPSVTLDSPNSLIATTHFDHSHTSNNNFLHNLSSFDSLGHPTEETEHAMCCAYNFPAVLLSLGVDRWQELREMFLRLAMDISYPIKIRKSLACSLHEVIKLITKSSARDGVIDTLNEQQSNTMALEDWSTVLRFFLFEDPDLENVEIVFDNLEISLNCLEPKSKVIDILDQFMSYFEASETGRSNRKVSWKVREKVQVLLPKLLGKLVKLYEKDCERVFGALLFSGLKDSVSAVREAALEFFPILYNCDRTERYGYALKLLKSLKDLSRDVNYRVRMIYPRALLNLVKLPISIRLLESIVFEEKLVEMCNDKAAGVRIGLSRLVQELCSSKNYYGPESGRRIPKLIKKMIERLSKDEELVVCSLVENLLSAQDKDDGRFQGDGIDEGQIGEEDSGRNETDKLIRACRMIRSLESMTTISEGGGGHKTESLDDEDDDDLSGSGIQVFGHRLSEDEGEEVNMGEGSSFQTEDNLQLQVQNNAAVDVGFFSPDSLTSSINCEDFKIHPQEKQHSFGCASSIVDLSPERLEDNQADDHLVQRFNEYTLTNKEDMTSNMIPKKLYENDLNKSCSHYALPTIDSISEIESEVSMPCRSPSKSPPSRIRSLWTFKVEEPNEQYNQTKPRLSTGLNEKLMDYSKGNDRGGILMKDWSNRNNNCGNEKVGNLSFSSPARRIGSHQSFSNNEAYYSHNNIHNGGNSLLHRTPHHLRAPVGMNNLGSTGGNGGGEALWMRETDGGFVEVGEY</sequence>
<dbReference type="Proteomes" id="UP000765509">
    <property type="component" value="Unassembled WGS sequence"/>
</dbReference>
<feature type="compositionally biased region" description="Low complexity" evidence="3">
    <location>
        <begin position="56"/>
        <end position="74"/>
    </location>
</feature>
<feature type="compositionally biased region" description="Polar residues" evidence="3">
    <location>
        <begin position="292"/>
        <end position="312"/>
    </location>
</feature>
<evidence type="ECO:0000313" key="4">
    <source>
        <dbReference type="EMBL" id="MBW0494304.1"/>
    </source>
</evidence>
<keyword evidence="5" id="KW-1185">Reference proteome</keyword>
<dbReference type="GO" id="GO:0005634">
    <property type="term" value="C:nucleus"/>
    <property type="evidence" value="ECO:0007669"/>
    <property type="project" value="TreeGrafter"/>
</dbReference>
<feature type="region of interest" description="Disordered" evidence="3">
    <location>
        <begin position="226"/>
        <end position="250"/>
    </location>
</feature>
<name>A0A9Q3H939_9BASI</name>
<dbReference type="GO" id="GO:0005829">
    <property type="term" value="C:cytosol"/>
    <property type="evidence" value="ECO:0007669"/>
    <property type="project" value="TreeGrafter"/>
</dbReference>
<dbReference type="PANTHER" id="PTHR10648:SF4">
    <property type="entry name" value="PROTEIN PHOSPHATASE 2 (FORMERLY 2A), REGULATORY SUBUNIT A, BETA ISOFORM-RELATED"/>
    <property type="match status" value="1"/>
</dbReference>
<dbReference type="InterPro" id="IPR011989">
    <property type="entry name" value="ARM-like"/>
</dbReference>
<dbReference type="PANTHER" id="PTHR10648">
    <property type="entry name" value="SERINE/THREONINE-PROTEIN PHOSPHATASE PP2A 65 KDA REGULATORY SUBUNIT"/>
    <property type="match status" value="1"/>
</dbReference>
<dbReference type="Gene3D" id="1.25.10.10">
    <property type="entry name" value="Leucine-rich Repeat Variant"/>
    <property type="match status" value="1"/>
</dbReference>
<dbReference type="PROSITE" id="PS50077">
    <property type="entry name" value="HEAT_REPEAT"/>
    <property type="match status" value="1"/>
</dbReference>
<evidence type="ECO:0000256" key="1">
    <source>
        <dbReference type="ARBA" id="ARBA00022737"/>
    </source>
</evidence>
<evidence type="ECO:0000256" key="3">
    <source>
        <dbReference type="SAM" id="MobiDB-lite"/>
    </source>
</evidence>